<dbReference type="PANTHER" id="PTHR43673:SF3">
    <property type="entry name" value="NAD(P)H NITROREDUCTASE YODC-RELATED"/>
    <property type="match status" value="1"/>
</dbReference>
<dbReference type="SUPFAM" id="SSF55469">
    <property type="entry name" value="FMN-dependent nitroreductase-like"/>
    <property type="match status" value="1"/>
</dbReference>
<reference evidence="5" key="1">
    <citation type="journal article" date="2019" name="Int. J. Syst. Evol. Microbiol.">
        <title>The Global Catalogue of Microorganisms (GCM) 10K type strain sequencing project: providing services to taxonomists for standard genome sequencing and annotation.</title>
        <authorList>
            <consortium name="The Broad Institute Genomics Platform"/>
            <consortium name="The Broad Institute Genome Sequencing Center for Infectious Disease"/>
            <person name="Wu L."/>
            <person name="Ma J."/>
        </authorList>
    </citation>
    <scope>NUCLEOTIDE SEQUENCE [LARGE SCALE GENOMIC DNA]</scope>
    <source>
        <strain evidence="5">KCTC 3950</strain>
    </source>
</reference>
<dbReference type="GO" id="GO:0016491">
    <property type="term" value="F:oxidoreductase activity"/>
    <property type="evidence" value="ECO:0007669"/>
    <property type="project" value="UniProtKB-KW"/>
</dbReference>
<dbReference type="Proteomes" id="UP001597541">
    <property type="component" value="Unassembled WGS sequence"/>
</dbReference>
<evidence type="ECO:0000313" key="4">
    <source>
        <dbReference type="EMBL" id="MFD2611632.1"/>
    </source>
</evidence>
<dbReference type="PANTHER" id="PTHR43673">
    <property type="entry name" value="NAD(P)H NITROREDUCTASE YDGI-RELATED"/>
    <property type="match status" value="1"/>
</dbReference>
<protein>
    <submittedName>
        <fullName evidence="4">Nitroreductase family protein</fullName>
        <ecNumber evidence="4">1.7.1.-</ecNumber>
    </submittedName>
</protein>
<dbReference type="RefSeq" id="WP_377600480.1">
    <property type="nucleotide sequence ID" value="NZ_JBHUME010000005.1"/>
</dbReference>
<evidence type="ECO:0000256" key="2">
    <source>
        <dbReference type="ARBA" id="ARBA00023002"/>
    </source>
</evidence>
<sequence>MKTDTNYNVNFFDIVRGRRSVREYDSAYKMTKEEVEEIIQDTLIAPSAGNLQPTRYMIIHDEESKNRLYPIANHQAQVKSASVVIAILGDLEGHTKAEVIYGEAAEKGYMTHEVKNTIVKNYSALFSRLSNENLRELVTFDAGLATMQLMLAARARNYETNPMSGFDKERFSKEFGVEDRYVVMALVTIGKGVKPGHQTTRLPVEQVTFWYK</sequence>
<evidence type="ECO:0000259" key="3">
    <source>
        <dbReference type="Pfam" id="PF00881"/>
    </source>
</evidence>
<dbReference type="CDD" id="cd02137">
    <property type="entry name" value="MhqN-like"/>
    <property type="match status" value="1"/>
</dbReference>
<dbReference type="EMBL" id="JBHUME010000005">
    <property type="protein sequence ID" value="MFD2611632.1"/>
    <property type="molecule type" value="Genomic_DNA"/>
</dbReference>
<evidence type="ECO:0000256" key="1">
    <source>
        <dbReference type="ARBA" id="ARBA00007118"/>
    </source>
</evidence>
<name>A0ABW5PBK0_9BACL</name>
<keyword evidence="5" id="KW-1185">Reference proteome</keyword>
<evidence type="ECO:0000313" key="5">
    <source>
        <dbReference type="Proteomes" id="UP001597541"/>
    </source>
</evidence>
<keyword evidence="2 4" id="KW-0560">Oxidoreductase</keyword>
<dbReference type="Gene3D" id="3.40.109.10">
    <property type="entry name" value="NADH Oxidase"/>
    <property type="match status" value="1"/>
</dbReference>
<proteinExistence type="inferred from homology"/>
<dbReference type="EC" id="1.7.1.-" evidence="4"/>
<comment type="caution">
    <text evidence="4">The sequence shown here is derived from an EMBL/GenBank/DDBJ whole genome shotgun (WGS) entry which is preliminary data.</text>
</comment>
<dbReference type="InterPro" id="IPR000415">
    <property type="entry name" value="Nitroreductase-like"/>
</dbReference>
<organism evidence="4 5">
    <name type="scientific">Paenibacillus gansuensis</name>
    <dbReference type="NCBI Taxonomy" id="306542"/>
    <lineage>
        <taxon>Bacteria</taxon>
        <taxon>Bacillati</taxon>
        <taxon>Bacillota</taxon>
        <taxon>Bacilli</taxon>
        <taxon>Bacillales</taxon>
        <taxon>Paenibacillaceae</taxon>
        <taxon>Paenibacillus</taxon>
    </lineage>
</organism>
<dbReference type="Pfam" id="PF00881">
    <property type="entry name" value="Nitroreductase"/>
    <property type="match status" value="1"/>
</dbReference>
<gene>
    <name evidence="4" type="ORF">ACFSUF_04260</name>
</gene>
<comment type="similarity">
    <text evidence="1">Belongs to the nitroreductase family.</text>
</comment>
<accession>A0ABW5PBK0</accession>
<feature type="domain" description="Nitroreductase" evidence="3">
    <location>
        <begin position="15"/>
        <end position="191"/>
    </location>
</feature>
<dbReference type="InterPro" id="IPR029479">
    <property type="entry name" value="Nitroreductase"/>
</dbReference>